<dbReference type="InterPro" id="IPR012910">
    <property type="entry name" value="Plug_dom"/>
</dbReference>
<dbReference type="InterPro" id="IPR039426">
    <property type="entry name" value="TonB-dep_rcpt-like"/>
</dbReference>
<reference evidence="14 15" key="1">
    <citation type="journal article" date="2022" name="Int. J. Syst. Evol. Microbiol.">
        <title>Prevotella herbatica sp. nov., a plant polysaccharide-decomposing anaerobic bacterium isolated from a methanogenic reactor.</title>
        <authorList>
            <person name="Uek A."/>
            <person name="Tonouchi A."/>
            <person name="Kaku N."/>
            <person name="Ueki K."/>
        </authorList>
    </citation>
    <scope>NUCLEOTIDE SEQUENCE [LARGE SCALE GENOMIC DNA]</scope>
    <source>
        <strain evidence="14 15">WR041</strain>
    </source>
</reference>
<name>A0ABM7NV87_9BACT</name>
<feature type="domain" description="TonB-dependent receptor-like beta-barrel" evidence="12">
    <location>
        <begin position="223"/>
        <end position="695"/>
    </location>
</feature>
<evidence type="ECO:0000256" key="5">
    <source>
        <dbReference type="ARBA" id="ARBA00022729"/>
    </source>
</evidence>
<keyword evidence="6 11" id="KW-0798">TonB box</keyword>
<evidence type="ECO:0000256" key="10">
    <source>
        <dbReference type="PROSITE-ProRule" id="PRU01360"/>
    </source>
</evidence>
<dbReference type="InterPro" id="IPR008969">
    <property type="entry name" value="CarboxyPept-like_regulatory"/>
</dbReference>
<evidence type="ECO:0000313" key="14">
    <source>
        <dbReference type="EMBL" id="BCS84400.1"/>
    </source>
</evidence>
<evidence type="ECO:0000256" key="2">
    <source>
        <dbReference type="ARBA" id="ARBA00022448"/>
    </source>
</evidence>
<evidence type="ECO:0000256" key="8">
    <source>
        <dbReference type="ARBA" id="ARBA00023170"/>
    </source>
</evidence>
<sequence length="738" mass="81639">MAPKASLSGHVTDASDKSALVGVTIYVPELSLGTTTDENGNYVIADLPLKTITLQISYLGHQTIIKKVTLQKSTTADFVMKESNAMINEVVVTGLAGNSLMKDSPTPVSILTAADIKEVSSTNIIDAIAHQPGISQITTGSGISKPVIRGLGYNRIVTINDGVRQEGQQWGDEHGIEIDPQTVNNIEILKGPASLMYGSDAMAGVVIFHDAPTLAKNTVAGDVSSEYQTNNGLFDYSLHMAGNNNGYVWGVRYSDKMAHAYKNKYDGYVDNSQFRERAMSGLLGVNKSWGYSHLKLSYYHLTPSMIEEPGAVGDKDYGHGLPYQQIHHYKAVLDNSFYVGEGNLKTLVAYQQNRRQEFEDEENPNKPGLDFMLHTINYDVHYALQPAEGLSFATGVNGMYQRSLNKGDEFLIPSYALFDFGAFATSSYKVGNWNVSGGLRYDTRHLRSFALEDRFASMSRTFNGVTGSIGATYAINEKMNVRLNLARGFRVPNLSELASNGEHEGTFRYEIGNTELKPEYSWQLDAGWDYTSAYISAQLSLFANYIDNYIFAHKVAGKVVDDVPVYQFVQGNARLLGGEASVDIHPVERLHFQNAFSYVDAVQLNQTAEAKYLPMTPAPRWTSELKYDIIRDGKTFNNTYVKFGLECDLRQNHFYALDNTETATPSYTLLNASMGTDIKCRGKKILSVYLTGDNLTNRAYQNNLSRLKYAGLNPVTGRQGVFNMGRNFGIKVVAPINL</sequence>
<evidence type="ECO:0000313" key="15">
    <source>
        <dbReference type="Proteomes" id="UP001319045"/>
    </source>
</evidence>
<keyword evidence="4 10" id="KW-0812">Transmembrane</keyword>
<keyword evidence="8 14" id="KW-0675">Receptor</keyword>
<dbReference type="PROSITE" id="PS52016">
    <property type="entry name" value="TONB_DEPENDENT_REC_3"/>
    <property type="match status" value="1"/>
</dbReference>
<evidence type="ECO:0000256" key="9">
    <source>
        <dbReference type="ARBA" id="ARBA00023237"/>
    </source>
</evidence>
<dbReference type="InterPro" id="IPR037066">
    <property type="entry name" value="Plug_dom_sf"/>
</dbReference>
<keyword evidence="9 10" id="KW-0998">Cell outer membrane</keyword>
<dbReference type="Gene3D" id="2.40.170.20">
    <property type="entry name" value="TonB-dependent receptor, beta-barrel domain"/>
    <property type="match status" value="1"/>
</dbReference>
<dbReference type="InterPro" id="IPR036942">
    <property type="entry name" value="Beta-barrel_TonB_sf"/>
</dbReference>
<dbReference type="SUPFAM" id="SSF49464">
    <property type="entry name" value="Carboxypeptidase regulatory domain-like"/>
    <property type="match status" value="1"/>
</dbReference>
<keyword evidence="3 10" id="KW-1134">Transmembrane beta strand</keyword>
<dbReference type="Proteomes" id="UP001319045">
    <property type="component" value="Chromosome"/>
</dbReference>
<comment type="subcellular location">
    <subcellularLocation>
        <location evidence="1 10">Cell outer membrane</location>
        <topology evidence="1 10">Multi-pass membrane protein</topology>
    </subcellularLocation>
</comment>
<evidence type="ECO:0000256" key="6">
    <source>
        <dbReference type="ARBA" id="ARBA00023077"/>
    </source>
</evidence>
<evidence type="ECO:0000256" key="1">
    <source>
        <dbReference type="ARBA" id="ARBA00004571"/>
    </source>
</evidence>
<gene>
    <name evidence="14" type="primary">phuR</name>
    <name evidence="14" type="ORF">prwr041_02930</name>
</gene>
<keyword evidence="7 10" id="KW-0472">Membrane</keyword>
<dbReference type="Gene3D" id="2.60.40.1120">
    <property type="entry name" value="Carboxypeptidase-like, regulatory domain"/>
    <property type="match status" value="1"/>
</dbReference>
<keyword evidence="2 10" id="KW-0813">Transport</keyword>
<protein>
    <submittedName>
        <fullName evidence="14">TonB-dependent receptor</fullName>
    </submittedName>
</protein>
<dbReference type="Pfam" id="PF13715">
    <property type="entry name" value="CarbopepD_reg_2"/>
    <property type="match status" value="1"/>
</dbReference>
<feature type="domain" description="TonB-dependent receptor plug" evidence="13">
    <location>
        <begin position="102"/>
        <end position="205"/>
    </location>
</feature>
<evidence type="ECO:0000259" key="12">
    <source>
        <dbReference type="Pfam" id="PF00593"/>
    </source>
</evidence>
<dbReference type="SUPFAM" id="SSF56935">
    <property type="entry name" value="Porins"/>
    <property type="match status" value="1"/>
</dbReference>
<dbReference type="EMBL" id="AP024484">
    <property type="protein sequence ID" value="BCS84400.1"/>
    <property type="molecule type" value="Genomic_DNA"/>
</dbReference>
<evidence type="ECO:0000259" key="13">
    <source>
        <dbReference type="Pfam" id="PF07715"/>
    </source>
</evidence>
<evidence type="ECO:0000256" key="3">
    <source>
        <dbReference type="ARBA" id="ARBA00022452"/>
    </source>
</evidence>
<comment type="similarity">
    <text evidence="10 11">Belongs to the TonB-dependent receptor family.</text>
</comment>
<accession>A0ABM7NV87</accession>
<evidence type="ECO:0000256" key="7">
    <source>
        <dbReference type="ARBA" id="ARBA00023136"/>
    </source>
</evidence>
<evidence type="ECO:0000256" key="11">
    <source>
        <dbReference type="RuleBase" id="RU003357"/>
    </source>
</evidence>
<keyword evidence="5" id="KW-0732">Signal</keyword>
<dbReference type="Gene3D" id="2.170.130.10">
    <property type="entry name" value="TonB-dependent receptor, plug domain"/>
    <property type="match status" value="1"/>
</dbReference>
<dbReference type="Pfam" id="PF07715">
    <property type="entry name" value="Plug"/>
    <property type="match status" value="1"/>
</dbReference>
<dbReference type="Pfam" id="PF00593">
    <property type="entry name" value="TonB_dep_Rec_b-barrel"/>
    <property type="match status" value="1"/>
</dbReference>
<dbReference type="PANTHER" id="PTHR30069">
    <property type="entry name" value="TONB-DEPENDENT OUTER MEMBRANE RECEPTOR"/>
    <property type="match status" value="1"/>
</dbReference>
<evidence type="ECO:0000256" key="4">
    <source>
        <dbReference type="ARBA" id="ARBA00022692"/>
    </source>
</evidence>
<dbReference type="InterPro" id="IPR000531">
    <property type="entry name" value="Beta-barrel_TonB"/>
</dbReference>
<proteinExistence type="inferred from homology"/>
<organism evidence="14 15">
    <name type="scientific">Prevotella herbatica</name>
    <dbReference type="NCBI Taxonomy" id="2801997"/>
    <lineage>
        <taxon>Bacteria</taxon>
        <taxon>Pseudomonadati</taxon>
        <taxon>Bacteroidota</taxon>
        <taxon>Bacteroidia</taxon>
        <taxon>Bacteroidales</taxon>
        <taxon>Prevotellaceae</taxon>
        <taxon>Prevotella</taxon>
    </lineage>
</organism>
<dbReference type="PANTHER" id="PTHR30069:SF29">
    <property type="entry name" value="HEMOGLOBIN AND HEMOGLOBIN-HAPTOGLOBIN-BINDING PROTEIN 1-RELATED"/>
    <property type="match status" value="1"/>
</dbReference>
<keyword evidence="15" id="KW-1185">Reference proteome</keyword>